<evidence type="ECO:0000313" key="1">
    <source>
        <dbReference type="EMBL" id="TFY82264.1"/>
    </source>
</evidence>
<comment type="caution">
    <text evidence="1">The sequence shown here is derived from an EMBL/GenBank/DDBJ whole genome shotgun (WGS) entry which is preliminary data.</text>
</comment>
<reference evidence="1 2" key="1">
    <citation type="submission" date="2019-02" db="EMBL/GenBank/DDBJ databases">
        <title>Genome sequencing of the rare red list fungi Hericium alpestre (H. flagellum).</title>
        <authorList>
            <person name="Buettner E."/>
            <person name="Kellner H."/>
        </authorList>
    </citation>
    <scope>NUCLEOTIDE SEQUENCE [LARGE SCALE GENOMIC DNA]</scope>
    <source>
        <strain evidence="1 2">DSM 108284</strain>
    </source>
</reference>
<proteinExistence type="predicted"/>
<organism evidence="1 2">
    <name type="scientific">Hericium alpestre</name>
    <dbReference type="NCBI Taxonomy" id="135208"/>
    <lineage>
        <taxon>Eukaryota</taxon>
        <taxon>Fungi</taxon>
        <taxon>Dikarya</taxon>
        <taxon>Basidiomycota</taxon>
        <taxon>Agaricomycotina</taxon>
        <taxon>Agaricomycetes</taxon>
        <taxon>Russulales</taxon>
        <taxon>Hericiaceae</taxon>
        <taxon>Hericium</taxon>
    </lineage>
</organism>
<dbReference type="Proteomes" id="UP000298061">
    <property type="component" value="Unassembled WGS sequence"/>
</dbReference>
<accession>A0A4Z0A7L4</accession>
<evidence type="ECO:0000313" key="2">
    <source>
        <dbReference type="Proteomes" id="UP000298061"/>
    </source>
</evidence>
<protein>
    <submittedName>
        <fullName evidence="1">Uncharacterized protein</fullName>
    </submittedName>
</protein>
<dbReference type="AlphaFoldDB" id="A0A4Z0A7L4"/>
<gene>
    <name evidence="1" type="ORF">EWM64_g1749</name>
</gene>
<sequence>MPSIDTTLAQEPAVVTEAKKVPKIAESAVLDAKSAVADQSPVNDEAAAETSVEAVNDEVKDNSVAVVMPADEIVAEEGVVTKSDDAEEPAEAIDPEMVALYAEFNAYDIV</sequence>
<dbReference type="EMBL" id="SFCI01000126">
    <property type="protein sequence ID" value="TFY82264.1"/>
    <property type="molecule type" value="Genomic_DNA"/>
</dbReference>
<name>A0A4Z0A7L4_9AGAM</name>
<keyword evidence="2" id="KW-1185">Reference proteome</keyword>